<proteinExistence type="predicted"/>
<evidence type="ECO:0000256" key="1">
    <source>
        <dbReference type="SAM" id="SignalP"/>
    </source>
</evidence>
<evidence type="ECO:0000313" key="5">
    <source>
        <dbReference type="Proteomes" id="UP000553980"/>
    </source>
</evidence>
<dbReference type="AlphaFoldDB" id="A0A5C5CJI4"/>
<evidence type="ECO:0000313" key="4">
    <source>
        <dbReference type="Proteomes" id="UP000313390"/>
    </source>
</evidence>
<dbReference type="EMBL" id="VEWK01000007">
    <property type="protein sequence ID" value="TNV11255.1"/>
    <property type="molecule type" value="Genomic_DNA"/>
</dbReference>
<feature type="signal peptide" evidence="1">
    <location>
        <begin position="1"/>
        <end position="24"/>
    </location>
</feature>
<evidence type="ECO:0008006" key="6">
    <source>
        <dbReference type="Google" id="ProtNLM"/>
    </source>
</evidence>
<dbReference type="Proteomes" id="UP000313390">
    <property type="component" value="Unassembled WGS sequence"/>
</dbReference>
<feature type="chain" id="PRO_5044619052" description="Transporter" evidence="1">
    <location>
        <begin position="25"/>
        <end position="266"/>
    </location>
</feature>
<accession>A0A5C5CJI4</accession>
<dbReference type="EMBL" id="JACIEX010000007">
    <property type="protein sequence ID" value="MBB4094815.1"/>
    <property type="molecule type" value="Genomic_DNA"/>
</dbReference>
<protein>
    <recommendedName>
        <fullName evidence="6">Transporter</fullName>
    </recommendedName>
</protein>
<dbReference type="Proteomes" id="UP000553980">
    <property type="component" value="Unassembled WGS sequence"/>
</dbReference>
<evidence type="ECO:0000313" key="2">
    <source>
        <dbReference type="EMBL" id="MBB4094815.1"/>
    </source>
</evidence>
<keyword evidence="5" id="KW-1185">Reference proteome</keyword>
<sequence>MQSLTLKPFVFLVAVVAGASNARADADQELAKKLANPISSLISVPFQSNYDCCFGPKDSYRYTLNIQPVIPLSLNEDWNLIVRTIVPIVYQQAPAAGFDNRFGLSDTEQSFFFSPAQSVDGITWGLGPVFLWPTATNSELGTGKWGAGPTGVVLKQHGGWTYGALANHIWSYAGHSDRDAVSQSFIQPFLTYTFPDTTALNLSSESSYDWTSEQWTVPINAGISKVFRFGEQRVSIGASARYYAEAPSDGPKWGARFVTTFLFPEK</sequence>
<organism evidence="3 4">
    <name type="scientific">Brucella pecoris</name>
    <dbReference type="NCBI Taxonomy" id="867683"/>
    <lineage>
        <taxon>Bacteria</taxon>
        <taxon>Pseudomonadati</taxon>
        <taxon>Pseudomonadota</taxon>
        <taxon>Alphaproteobacteria</taxon>
        <taxon>Hyphomicrobiales</taxon>
        <taxon>Brucellaceae</taxon>
        <taxon>Brucella/Ochrobactrum group</taxon>
        <taxon>Brucella</taxon>
    </lineage>
</organism>
<dbReference type="RefSeq" id="WP_140021274.1">
    <property type="nucleotide sequence ID" value="NZ_JACIEX010000007.1"/>
</dbReference>
<reference evidence="3" key="2">
    <citation type="submission" date="2019-06" db="EMBL/GenBank/DDBJ databases">
        <authorList>
            <person name="Hu M."/>
        </authorList>
    </citation>
    <scope>NUCLEOTIDE SEQUENCE</scope>
    <source>
        <strain evidence="3">08RB2639</strain>
    </source>
</reference>
<gene>
    <name evidence="3" type="ORF">FIB18_13825</name>
    <name evidence="2" type="ORF">GGQ79_003350</name>
</gene>
<evidence type="ECO:0000313" key="3">
    <source>
        <dbReference type="EMBL" id="TNV11255.1"/>
    </source>
</evidence>
<dbReference type="OrthoDB" id="9809066at2"/>
<reference evidence="3 4" key="1">
    <citation type="journal article" date="2011" name="Int. J. Syst. Evol. Microbiol.">
        <title>Ochrobactrum pecoris sp. nov., isolated from farm animals.</title>
        <authorList>
            <person name="Kampfer P."/>
            <person name="Huber B."/>
            <person name="Busse H.J."/>
            <person name="Scholz H.C."/>
            <person name="Tomaso H."/>
            <person name="Hotzel H."/>
            <person name="Melzer F."/>
        </authorList>
    </citation>
    <scope>NUCLEOTIDE SEQUENCE [LARGE SCALE GENOMIC DNA]</scope>
    <source>
        <strain evidence="3 4">08RB2639</strain>
    </source>
</reference>
<name>A0A5C5CJI4_9HYPH</name>
<keyword evidence="1" id="KW-0732">Signal</keyword>
<comment type="caution">
    <text evidence="3">The sequence shown here is derived from an EMBL/GenBank/DDBJ whole genome shotgun (WGS) entry which is preliminary data.</text>
</comment>
<reference evidence="2 5" key="3">
    <citation type="submission" date="2020-08" db="EMBL/GenBank/DDBJ databases">
        <title>Genomic Encyclopedia of Type Strains, Phase IV (KMG-IV): sequencing the most valuable type-strain genomes for metagenomic binning, comparative biology and taxonomic classification.</title>
        <authorList>
            <person name="Goeker M."/>
        </authorList>
    </citation>
    <scope>NUCLEOTIDE SEQUENCE [LARGE SCALE GENOMIC DNA]</scope>
    <source>
        <strain evidence="2 5">DSM 23868</strain>
    </source>
</reference>